<evidence type="ECO:0000256" key="1">
    <source>
        <dbReference type="SAM" id="SignalP"/>
    </source>
</evidence>
<accession>A0A2M3ZN14</accession>
<dbReference type="AlphaFoldDB" id="A0A2M3ZN14"/>
<organism evidence="2">
    <name type="scientific">Anopheles braziliensis</name>
    <dbReference type="NCBI Taxonomy" id="58242"/>
    <lineage>
        <taxon>Eukaryota</taxon>
        <taxon>Metazoa</taxon>
        <taxon>Ecdysozoa</taxon>
        <taxon>Arthropoda</taxon>
        <taxon>Hexapoda</taxon>
        <taxon>Insecta</taxon>
        <taxon>Pterygota</taxon>
        <taxon>Neoptera</taxon>
        <taxon>Endopterygota</taxon>
        <taxon>Diptera</taxon>
        <taxon>Nematocera</taxon>
        <taxon>Culicoidea</taxon>
        <taxon>Culicidae</taxon>
        <taxon>Anophelinae</taxon>
        <taxon>Anopheles</taxon>
    </lineage>
</organism>
<protein>
    <submittedName>
        <fullName evidence="2">Putative secreted peptide</fullName>
    </submittedName>
</protein>
<evidence type="ECO:0000313" key="2">
    <source>
        <dbReference type="EMBL" id="MBW29926.1"/>
    </source>
</evidence>
<sequence length="84" mass="9910">MHNCRYLRLIVLIFVQRLLCCPYSSRIVVYTVVAIAYRFGINKRQTIADLLVATSTLVFERFELAHLHHLIDRKLDLFVFNDGR</sequence>
<name>A0A2M3ZN14_9DIPT</name>
<reference evidence="2" key="1">
    <citation type="submission" date="2018-01" db="EMBL/GenBank/DDBJ databases">
        <title>An insight into the sialome of Amazonian anophelines.</title>
        <authorList>
            <person name="Ribeiro J.M."/>
            <person name="Scarpassa V."/>
            <person name="Calvo E."/>
        </authorList>
    </citation>
    <scope>NUCLEOTIDE SEQUENCE</scope>
    <source>
        <tissue evidence="2">Salivary glands</tissue>
    </source>
</reference>
<dbReference type="EMBL" id="GGFM01009175">
    <property type="protein sequence ID" value="MBW29926.1"/>
    <property type="molecule type" value="Transcribed_RNA"/>
</dbReference>
<proteinExistence type="predicted"/>
<feature type="chain" id="PRO_5014979740" evidence="1">
    <location>
        <begin position="21"/>
        <end position="84"/>
    </location>
</feature>
<keyword evidence="1" id="KW-0732">Signal</keyword>
<feature type="signal peptide" evidence="1">
    <location>
        <begin position="1"/>
        <end position="20"/>
    </location>
</feature>